<feature type="domain" description="Beta-lactamase-related" evidence="1">
    <location>
        <begin position="112"/>
        <end position="458"/>
    </location>
</feature>
<protein>
    <submittedName>
        <fullName evidence="3">Aste57867_20497 protein</fullName>
    </submittedName>
</protein>
<dbReference type="Gene3D" id="3.40.710.10">
    <property type="entry name" value="DD-peptidase/beta-lactamase superfamily"/>
    <property type="match status" value="1"/>
</dbReference>
<evidence type="ECO:0000313" key="2">
    <source>
        <dbReference type="EMBL" id="KAF0687794.1"/>
    </source>
</evidence>
<dbReference type="Pfam" id="PF00144">
    <property type="entry name" value="Beta-lactamase"/>
    <property type="match status" value="1"/>
</dbReference>
<gene>
    <name evidence="3" type="primary">Aste57867_20497</name>
    <name evidence="2" type="ORF">As57867_020431</name>
    <name evidence="3" type="ORF">ASTE57867_20497</name>
</gene>
<dbReference type="InterPro" id="IPR001466">
    <property type="entry name" value="Beta-lactam-related"/>
</dbReference>
<evidence type="ECO:0000313" key="4">
    <source>
        <dbReference type="Proteomes" id="UP000332933"/>
    </source>
</evidence>
<dbReference type="EMBL" id="VJMH01006848">
    <property type="protein sequence ID" value="KAF0687794.1"/>
    <property type="molecule type" value="Genomic_DNA"/>
</dbReference>
<dbReference type="PANTHER" id="PTHR46825">
    <property type="entry name" value="D-ALANYL-D-ALANINE-CARBOXYPEPTIDASE/ENDOPEPTIDASE AMPH"/>
    <property type="match status" value="1"/>
</dbReference>
<evidence type="ECO:0000313" key="3">
    <source>
        <dbReference type="EMBL" id="VFT97182.1"/>
    </source>
</evidence>
<dbReference type="PANTHER" id="PTHR46825:SF9">
    <property type="entry name" value="BETA-LACTAMASE-RELATED DOMAIN-CONTAINING PROTEIN"/>
    <property type="match status" value="1"/>
</dbReference>
<proteinExistence type="predicted"/>
<dbReference type="InterPro" id="IPR012338">
    <property type="entry name" value="Beta-lactam/transpept-like"/>
</dbReference>
<sequence length="606" mass="65751">MHVNLTTSTLIGQLGAAFNEQTVSFERLNEGFGTLVVQVDQTQYQIALIPDTMVVVTPIGTALVALLVGLTCVSTSNAQFPSILNLPALVTYAMFRQASPLSFEQKKEKAVAFVREQMQQFSVPGMALAVVHKNEAVLTEGYGTKQYGRTDTPVTSTTQFQVGSVGKTFIAVCIAKLVDDGKVQWTDRVKQHLPWTLMDKYAEEHTTLADLLAMNSVFGSEDIDFSWLVGVHSTEEEAVEALARFTTTRLFRAGWEYSNINYEVLGQVVAAVTKQTWFDYLHKAILEPLGMHDTVAFAAQASPAQLSAGHLICHGKVNGPFDLLTDVATSLPLSFGPLAAGSIVSTAVDMAKFTAFLLNKGDGLFKSPSVIAFMTTGHEVIEGPSPLLLEAMGYFSYKPDGNVVGAGYGFDFTGHLLFGKDYFSKNGETMTFMTETSFVPSHELGLVLFMNAVPKGGDLRASFLLAQIRSYVLGLYLDIPESELMSHYTRAMDHIDQFSRRQAEKSTYDGHVFDGKPLAPGGAAIASDVAANLIGAYTAVNAFYGHVNITAQGDGLLLQYGKSSGPLVATEDPSKLLWDAGVYVSPIKIEGPGRFVMQENISFVRQ</sequence>
<name>A0A485LGB0_9STRA</name>
<organism evidence="3 4">
    <name type="scientific">Aphanomyces stellatus</name>
    <dbReference type="NCBI Taxonomy" id="120398"/>
    <lineage>
        <taxon>Eukaryota</taxon>
        <taxon>Sar</taxon>
        <taxon>Stramenopiles</taxon>
        <taxon>Oomycota</taxon>
        <taxon>Saprolegniomycetes</taxon>
        <taxon>Saprolegniales</taxon>
        <taxon>Verrucalvaceae</taxon>
        <taxon>Aphanomyces</taxon>
    </lineage>
</organism>
<dbReference type="Proteomes" id="UP000332933">
    <property type="component" value="Unassembled WGS sequence"/>
</dbReference>
<dbReference type="AlphaFoldDB" id="A0A485LGB0"/>
<reference evidence="3 4" key="1">
    <citation type="submission" date="2019-03" db="EMBL/GenBank/DDBJ databases">
        <authorList>
            <person name="Gaulin E."/>
            <person name="Dumas B."/>
        </authorList>
    </citation>
    <scope>NUCLEOTIDE SEQUENCE [LARGE SCALE GENOMIC DNA]</scope>
    <source>
        <strain evidence="3">CBS 568.67</strain>
    </source>
</reference>
<dbReference type="OrthoDB" id="5946976at2759"/>
<evidence type="ECO:0000259" key="1">
    <source>
        <dbReference type="Pfam" id="PF00144"/>
    </source>
</evidence>
<dbReference type="EMBL" id="CAADRA010006873">
    <property type="protein sequence ID" value="VFT97182.1"/>
    <property type="molecule type" value="Genomic_DNA"/>
</dbReference>
<dbReference type="SUPFAM" id="SSF56601">
    <property type="entry name" value="beta-lactamase/transpeptidase-like"/>
    <property type="match status" value="1"/>
</dbReference>
<reference evidence="2" key="2">
    <citation type="submission" date="2019-06" db="EMBL/GenBank/DDBJ databases">
        <title>Genomics analysis of Aphanomyces spp. identifies a new class of oomycete effector associated with host adaptation.</title>
        <authorList>
            <person name="Gaulin E."/>
        </authorList>
    </citation>
    <scope>NUCLEOTIDE SEQUENCE</scope>
    <source>
        <strain evidence="2">CBS 578.67</strain>
    </source>
</reference>
<accession>A0A485LGB0</accession>
<keyword evidence="4" id="KW-1185">Reference proteome</keyword>
<dbReference type="InterPro" id="IPR050491">
    <property type="entry name" value="AmpC-like"/>
</dbReference>